<feature type="transmembrane region" description="Helical" evidence="6">
    <location>
        <begin position="69"/>
        <end position="91"/>
    </location>
</feature>
<dbReference type="AlphaFoldDB" id="A0AB39D5H7"/>
<evidence type="ECO:0000256" key="4">
    <source>
        <dbReference type="ARBA" id="ARBA00022989"/>
    </source>
</evidence>
<name>A0AB39D5H7_9BURK</name>
<dbReference type="RefSeq" id="WP_343838695.1">
    <property type="nucleotide sequence ID" value="NZ_BAAAEX010000011.1"/>
</dbReference>
<feature type="transmembrane region" description="Helical" evidence="6">
    <location>
        <begin position="97"/>
        <end position="121"/>
    </location>
</feature>
<reference evidence="7 9" key="1">
    <citation type="journal article" date="2019" name="Int. J. Syst. Evol. Microbiol.">
        <title>The Global Catalogue of Microorganisms (GCM) 10K type strain sequencing project: providing services to taxonomists for standard genome sequencing and annotation.</title>
        <authorList>
            <consortium name="The Broad Institute Genomics Platform"/>
            <consortium name="The Broad Institute Genome Sequencing Center for Infectious Disease"/>
            <person name="Wu L."/>
            <person name="Ma J."/>
        </authorList>
    </citation>
    <scope>NUCLEOTIDE SEQUENCE [LARGE SCALE GENOMIC DNA]</scope>
    <source>
        <strain evidence="7 9">JCM 15515</strain>
    </source>
</reference>
<evidence type="ECO:0000256" key="1">
    <source>
        <dbReference type="ARBA" id="ARBA00004141"/>
    </source>
</evidence>
<dbReference type="EMBL" id="CP158255">
    <property type="protein sequence ID" value="XDJ50006.1"/>
    <property type="molecule type" value="Genomic_DNA"/>
</dbReference>
<dbReference type="InterPro" id="IPR006696">
    <property type="entry name" value="DUF423"/>
</dbReference>
<protein>
    <submittedName>
        <fullName evidence="8">DUF423 domain-containing protein</fullName>
    </submittedName>
</protein>
<evidence type="ECO:0000256" key="6">
    <source>
        <dbReference type="SAM" id="Phobius"/>
    </source>
</evidence>
<feature type="transmembrane region" description="Helical" evidence="6">
    <location>
        <begin position="44"/>
        <end position="62"/>
    </location>
</feature>
<keyword evidence="4 6" id="KW-1133">Transmembrane helix</keyword>
<sequence length="129" mass="13217">MSPRFLILCGALVLASGVAAGAFGAHGLKHLVTPDLLEVWRTAAHYQLIHGAGLLLTAALWARLAPAPAAWAGGLMLAGLLVFSGSLYALVLTGARVLGAVTPIGGLLMILSWLTLAWAACKARGGPRL</sequence>
<dbReference type="Pfam" id="PF04241">
    <property type="entry name" value="DUF423"/>
    <property type="match status" value="1"/>
</dbReference>
<proteinExistence type="inferred from homology"/>
<evidence type="ECO:0000256" key="3">
    <source>
        <dbReference type="ARBA" id="ARBA00022692"/>
    </source>
</evidence>
<keyword evidence="3 6" id="KW-0812">Transmembrane</keyword>
<keyword evidence="9" id="KW-1185">Reference proteome</keyword>
<dbReference type="Proteomes" id="UP001500573">
    <property type="component" value="Unassembled WGS sequence"/>
</dbReference>
<dbReference type="PANTHER" id="PTHR43461">
    <property type="entry name" value="TRANSMEMBRANE PROTEIN 256"/>
    <property type="match status" value="1"/>
</dbReference>
<evidence type="ECO:0000313" key="8">
    <source>
        <dbReference type="EMBL" id="XDJ50006.1"/>
    </source>
</evidence>
<dbReference type="EMBL" id="BAAAEX010000011">
    <property type="protein sequence ID" value="GAA0781394.1"/>
    <property type="molecule type" value="Genomic_DNA"/>
</dbReference>
<comment type="subcellular location">
    <subcellularLocation>
        <location evidence="1">Membrane</location>
        <topology evidence="1">Multi-pass membrane protein</topology>
    </subcellularLocation>
</comment>
<evidence type="ECO:0000313" key="9">
    <source>
        <dbReference type="Proteomes" id="UP001500573"/>
    </source>
</evidence>
<reference evidence="7" key="2">
    <citation type="submission" date="2023-12" db="EMBL/GenBank/DDBJ databases">
        <authorList>
            <person name="Sun Q."/>
            <person name="Inoue M."/>
        </authorList>
    </citation>
    <scope>NUCLEOTIDE SEQUENCE</scope>
    <source>
        <strain evidence="7">JCM 15515</strain>
    </source>
</reference>
<organism evidence="8">
    <name type="scientific">Castellaniella ginsengisoli</name>
    <dbReference type="NCBI Taxonomy" id="546114"/>
    <lineage>
        <taxon>Bacteria</taxon>
        <taxon>Pseudomonadati</taxon>
        <taxon>Pseudomonadota</taxon>
        <taxon>Betaproteobacteria</taxon>
        <taxon>Burkholderiales</taxon>
        <taxon>Alcaligenaceae</taxon>
        <taxon>Castellaniella</taxon>
    </lineage>
</organism>
<gene>
    <name evidence="8" type="ORF">ABRZ09_12405</name>
    <name evidence="7" type="ORF">GCM10009108_22740</name>
</gene>
<evidence type="ECO:0000256" key="2">
    <source>
        <dbReference type="ARBA" id="ARBA00009694"/>
    </source>
</evidence>
<evidence type="ECO:0000256" key="5">
    <source>
        <dbReference type="ARBA" id="ARBA00023136"/>
    </source>
</evidence>
<accession>A0AB39D5H7</accession>
<evidence type="ECO:0000313" key="7">
    <source>
        <dbReference type="EMBL" id="GAA0781394.1"/>
    </source>
</evidence>
<reference evidence="8" key="3">
    <citation type="submission" date="2024-05" db="EMBL/GenBank/DDBJ databases">
        <authorList>
            <person name="Luo Y.-C."/>
            <person name="Nicholds J."/>
            <person name="Mortimer T."/>
            <person name="Maboni G."/>
        </authorList>
    </citation>
    <scope>NUCLEOTIDE SEQUENCE</scope>
    <source>
        <strain evidence="8">151108</strain>
    </source>
</reference>
<comment type="similarity">
    <text evidence="2">Belongs to the UPF0382 family.</text>
</comment>
<dbReference type="GO" id="GO:0016020">
    <property type="term" value="C:membrane"/>
    <property type="evidence" value="ECO:0007669"/>
    <property type="project" value="UniProtKB-SubCell"/>
</dbReference>
<keyword evidence="5 6" id="KW-0472">Membrane</keyword>
<dbReference type="PANTHER" id="PTHR43461:SF1">
    <property type="entry name" value="TRANSMEMBRANE PROTEIN 256"/>
    <property type="match status" value="1"/>
</dbReference>